<organism evidence="2 3">
    <name type="scientific">Fusarium zealandicum</name>
    <dbReference type="NCBI Taxonomy" id="1053134"/>
    <lineage>
        <taxon>Eukaryota</taxon>
        <taxon>Fungi</taxon>
        <taxon>Dikarya</taxon>
        <taxon>Ascomycota</taxon>
        <taxon>Pezizomycotina</taxon>
        <taxon>Sordariomycetes</taxon>
        <taxon>Hypocreomycetidae</taxon>
        <taxon>Hypocreales</taxon>
        <taxon>Nectriaceae</taxon>
        <taxon>Fusarium</taxon>
        <taxon>Fusarium staphyleae species complex</taxon>
    </lineage>
</organism>
<dbReference type="PANTHER" id="PTHR35910">
    <property type="entry name" value="2EXR DOMAIN-CONTAINING PROTEIN"/>
    <property type="match status" value="1"/>
</dbReference>
<gene>
    <name evidence="2" type="ORF">FZEAL_4596</name>
</gene>
<reference evidence="2" key="1">
    <citation type="journal article" date="2020" name="BMC Genomics">
        <title>Correction to: Identification and distribution of gene clusters required for synthesis of sphingolipid metabolism inhibitors in diverse species of the filamentous fungus Fusarium.</title>
        <authorList>
            <person name="Kim H.S."/>
            <person name="Lohmar J.M."/>
            <person name="Busman M."/>
            <person name="Brown D.W."/>
            <person name="Naumann T.A."/>
            <person name="Divon H.H."/>
            <person name="Lysoe E."/>
            <person name="Uhlig S."/>
            <person name="Proctor R.H."/>
        </authorList>
    </citation>
    <scope>NUCLEOTIDE SEQUENCE</scope>
    <source>
        <strain evidence="2">NRRL 22465</strain>
    </source>
</reference>
<sequence length="461" mass="53293">MALTTFHLFPLLPLELREEIYILATPPRIVHIQEDCEQYYEEFEEKLRTKPHQTNLHPSLTAFAFNWRRYAPVDYHSDQQTLESFGFTGAKPLRPPWHPSASTPEIPIDWLVEFPELAWEFTREGFLYSRAPIPPLLHTCVESRCTLMRNGYKLAFRTRSSGPRTWFNFVRDTLFLAFEDDSPNILSGCVWDFGQFDPEEMQKVQKLALEYASRYLLPQWNANRCQDDLSQVLRLFNNLKGLFLVEWSSKDWTEWLEECGQYPGTAMPKPRPVMQKGFTRPEPWTSVAMGEVDVLLQNCPLELVWPCGAWPTSVSGSCLTKHKHENGASACYFDYMSTFLKDGLTEYRDNIVSNSTVDALTPWLIPQISVVHMLTRSHHELISEGRLKGLEYISGLQNEWADEVGAKLHPPTVDTAFENEYWHGLQDSRPATNTYEWDVEQQMSWWMQLGGVPTTGGDLPQ</sequence>
<keyword evidence="3" id="KW-1185">Reference proteome</keyword>
<accession>A0A8H4ULU3</accession>
<proteinExistence type="predicted"/>
<dbReference type="OrthoDB" id="3513892at2759"/>
<evidence type="ECO:0000313" key="2">
    <source>
        <dbReference type="EMBL" id="KAF4979106.1"/>
    </source>
</evidence>
<dbReference type="InterPro" id="IPR045518">
    <property type="entry name" value="2EXR"/>
</dbReference>
<dbReference type="PANTHER" id="PTHR35910:SF6">
    <property type="entry name" value="2EXR DOMAIN-CONTAINING PROTEIN"/>
    <property type="match status" value="1"/>
</dbReference>
<name>A0A8H4ULU3_9HYPO</name>
<dbReference type="EMBL" id="JABEYC010000317">
    <property type="protein sequence ID" value="KAF4979106.1"/>
    <property type="molecule type" value="Genomic_DNA"/>
</dbReference>
<evidence type="ECO:0000313" key="3">
    <source>
        <dbReference type="Proteomes" id="UP000635477"/>
    </source>
</evidence>
<evidence type="ECO:0000259" key="1">
    <source>
        <dbReference type="Pfam" id="PF20150"/>
    </source>
</evidence>
<dbReference type="Pfam" id="PF20150">
    <property type="entry name" value="2EXR"/>
    <property type="match status" value="1"/>
</dbReference>
<dbReference type="Proteomes" id="UP000635477">
    <property type="component" value="Unassembled WGS sequence"/>
</dbReference>
<protein>
    <recommendedName>
        <fullName evidence="1">2EXR domain-containing protein</fullName>
    </recommendedName>
</protein>
<feature type="domain" description="2EXR" evidence="1">
    <location>
        <begin position="6"/>
        <end position="174"/>
    </location>
</feature>
<comment type="caution">
    <text evidence="2">The sequence shown here is derived from an EMBL/GenBank/DDBJ whole genome shotgun (WGS) entry which is preliminary data.</text>
</comment>
<reference evidence="2" key="2">
    <citation type="submission" date="2020-05" db="EMBL/GenBank/DDBJ databases">
        <authorList>
            <person name="Kim H.-S."/>
            <person name="Proctor R.H."/>
            <person name="Brown D.W."/>
        </authorList>
    </citation>
    <scope>NUCLEOTIDE SEQUENCE</scope>
    <source>
        <strain evidence="2">NRRL 22465</strain>
    </source>
</reference>
<dbReference type="AlphaFoldDB" id="A0A8H4ULU3"/>